<evidence type="ECO:0000313" key="7">
    <source>
        <dbReference type="EMBL" id="KAJ4845094.1"/>
    </source>
</evidence>
<dbReference type="GO" id="GO:0004674">
    <property type="term" value="F:protein serine/threonine kinase activity"/>
    <property type="evidence" value="ECO:0007669"/>
    <property type="project" value="UniProtKB-KW"/>
</dbReference>
<dbReference type="Proteomes" id="UP001141552">
    <property type="component" value="Unassembled WGS sequence"/>
</dbReference>
<keyword evidence="2" id="KW-0723">Serine/threonine-protein kinase</keyword>
<evidence type="ECO:0000256" key="5">
    <source>
        <dbReference type="ARBA" id="ARBA00022777"/>
    </source>
</evidence>
<evidence type="ECO:0000256" key="2">
    <source>
        <dbReference type="ARBA" id="ARBA00022527"/>
    </source>
</evidence>
<keyword evidence="5 7" id="KW-0418">Kinase</keyword>
<sequence>MESESGIFKQILQGKLDLESEPWPNVSDSAKDLIKNMLERDPRKRISAHDVTLGSLMIELPQTGLWILQCCHA</sequence>
<dbReference type="EMBL" id="JAKUCV010001772">
    <property type="protein sequence ID" value="KAJ4845094.1"/>
    <property type="molecule type" value="Genomic_DNA"/>
</dbReference>
<keyword evidence="3" id="KW-0808">Transferase</keyword>
<evidence type="ECO:0000313" key="8">
    <source>
        <dbReference type="Proteomes" id="UP001141552"/>
    </source>
</evidence>
<keyword evidence="6" id="KW-0067">ATP-binding</keyword>
<keyword evidence="8" id="KW-1185">Reference proteome</keyword>
<evidence type="ECO:0000256" key="6">
    <source>
        <dbReference type="ARBA" id="ARBA00022840"/>
    </source>
</evidence>
<dbReference type="InterPro" id="IPR011009">
    <property type="entry name" value="Kinase-like_dom_sf"/>
</dbReference>
<comment type="similarity">
    <text evidence="1">Belongs to the protein kinase superfamily. CAMK Ser/Thr protein kinase family. CaMK subfamily.</text>
</comment>
<evidence type="ECO:0000256" key="4">
    <source>
        <dbReference type="ARBA" id="ARBA00022741"/>
    </source>
</evidence>
<proteinExistence type="inferred from homology"/>
<protein>
    <submittedName>
        <fullName evidence="7">Calcium-dependent protein kinase 28</fullName>
    </submittedName>
</protein>
<organism evidence="7 8">
    <name type="scientific">Turnera subulata</name>
    <dbReference type="NCBI Taxonomy" id="218843"/>
    <lineage>
        <taxon>Eukaryota</taxon>
        <taxon>Viridiplantae</taxon>
        <taxon>Streptophyta</taxon>
        <taxon>Embryophyta</taxon>
        <taxon>Tracheophyta</taxon>
        <taxon>Spermatophyta</taxon>
        <taxon>Magnoliopsida</taxon>
        <taxon>eudicotyledons</taxon>
        <taxon>Gunneridae</taxon>
        <taxon>Pentapetalae</taxon>
        <taxon>rosids</taxon>
        <taxon>fabids</taxon>
        <taxon>Malpighiales</taxon>
        <taxon>Passifloraceae</taxon>
        <taxon>Turnera</taxon>
    </lineage>
</organism>
<dbReference type="OrthoDB" id="9948461at2759"/>
<gene>
    <name evidence="7" type="primary">CPK28_2</name>
    <name evidence="7" type="ORF">Tsubulata_037915</name>
</gene>
<dbReference type="AlphaFoldDB" id="A0A9Q0GAE3"/>
<evidence type="ECO:0000256" key="1">
    <source>
        <dbReference type="ARBA" id="ARBA00005354"/>
    </source>
</evidence>
<dbReference type="SUPFAM" id="SSF56112">
    <property type="entry name" value="Protein kinase-like (PK-like)"/>
    <property type="match status" value="1"/>
</dbReference>
<dbReference type="InterPro" id="IPR050205">
    <property type="entry name" value="CDPK_Ser/Thr_kinases"/>
</dbReference>
<keyword evidence="4" id="KW-0547">Nucleotide-binding</keyword>
<reference evidence="7" key="1">
    <citation type="submission" date="2022-02" db="EMBL/GenBank/DDBJ databases">
        <authorList>
            <person name="Henning P.M."/>
            <person name="McCubbin A.G."/>
            <person name="Shore J.S."/>
        </authorList>
    </citation>
    <scope>NUCLEOTIDE SEQUENCE</scope>
    <source>
        <strain evidence="7">F60SS</strain>
        <tissue evidence="7">Leaves</tissue>
    </source>
</reference>
<dbReference type="GO" id="GO:0005524">
    <property type="term" value="F:ATP binding"/>
    <property type="evidence" value="ECO:0007669"/>
    <property type="project" value="UniProtKB-KW"/>
</dbReference>
<accession>A0A9Q0GAE3</accession>
<reference evidence="7" key="2">
    <citation type="journal article" date="2023" name="Plants (Basel)">
        <title>Annotation of the Turnera subulata (Passifloraceae) Draft Genome Reveals the S-Locus Evolved after the Divergence of Turneroideae from Passifloroideae in a Stepwise Manner.</title>
        <authorList>
            <person name="Henning P.M."/>
            <person name="Roalson E.H."/>
            <person name="Mir W."/>
            <person name="McCubbin A.G."/>
            <person name="Shore J.S."/>
        </authorList>
    </citation>
    <scope>NUCLEOTIDE SEQUENCE</scope>
    <source>
        <strain evidence="7">F60SS</strain>
    </source>
</reference>
<name>A0A9Q0GAE3_9ROSI</name>
<dbReference type="Gene3D" id="1.10.510.10">
    <property type="entry name" value="Transferase(Phosphotransferase) domain 1"/>
    <property type="match status" value="1"/>
</dbReference>
<dbReference type="PANTHER" id="PTHR24349">
    <property type="entry name" value="SERINE/THREONINE-PROTEIN KINASE"/>
    <property type="match status" value="1"/>
</dbReference>
<comment type="caution">
    <text evidence="7">The sequence shown here is derived from an EMBL/GenBank/DDBJ whole genome shotgun (WGS) entry which is preliminary data.</text>
</comment>
<evidence type="ECO:0000256" key="3">
    <source>
        <dbReference type="ARBA" id="ARBA00022679"/>
    </source>
</evidence>